<evidence type="ECO:0000256" key="2">
    <source>
        <dbReference type="ARBA" id="ARBA00022692"/>
    </source>
</evidence>
<sequence>MDALAGVSTKFSMQKWVPLLLAVTLFVLPLSSSAKSICLSLSVVVILLIPSFRAEISNLLTKDWCRAAIILTCLALIACLWSPASFSEKMLILEKYSKFLYLPVLVAGFRSEKTRNLGLHAFLLAMLLTSGIAVLRYRGFLPTFNINPDHIFRNHIMVGYMLDFAAYLSALFAYRQRGMQRIAYSLLFLLFSYHVLFINGGRMGYIAYFLLMSLLILQICSWRLAIAGFLMICTTFFMIYNQSQYMKDRLSLAVTEVKHYQQNDKDTPVGYRLQFYQFAYQLFYKHPLIGNGTGSFTYYFRTLNPVPSWLNRLLEPHNQYFFVATEFGFVGVIILFAFFFSLIKASWRLDKMRPIAFAMLLCFLLGNLTDSLLLYSGSGYFFILFMALCLGEQIEKSAEMVALLDEKKNGLKTHHQSLDNSSSSAK</sequence>
<feature type="transmembrane region" description="Helical" evidence="5">
    <location>
        <begin position="320"/>
        <end position="340"/>
    </location>
</feature>
<feature type="transmembrane region" description="Helical" evidence="5">
    <location>
        <begin position="117"/>
        <end position="137"/>
    </location>
</feature>
<reference evidence="7 8" key="1">
    <citation type="submission" date="2015-11" db="EMBL/GenBank/DDBJ databases">
        <title>Genomic analysis of 38 Legionella species identifies large and diverse effector repertoires.</title>
        <authorList>
            <person name="Burstein D."/>
            <person name="Amaro F."/>
            <person name="Zusman T."/>
            <person name="Lifshitz Z."/>
            <person name="Cohen O."/>
            <person name="Gilbert J.A."/>
            <person name="Pupko T."/>
            <person name="Shuman H.A."/>
            <person name="Segal G."/>
        </authorList>
    </citation>
    <scope>NUCLEOTIDE SEQUENCE [LARGE SCALE GENOMIC DNA]</scope>
    <source>
        <strain evidence="7 8">ATCC 700990</strain>
    </source>
</reference>
<protein>
    <submittedName>
        <fullName evidence="7">O-antigen biosynthesis protein</fullName>
    </submittedName>
</protein>
<evidence type="ECO:0000256" key="1">
    <source>
        <dbReference type="ARBA" id="ARBA00004141"/>
    </source>
</evidence>
<organism evidence="7 8">
    <name type="scientific">Legionella drozanskii LLAP-1</name>
    <dbReference type="NCBI Taxonomy" id="1212489"/>
    <lineage>
        <taxon>Bacteria</taxon>
        <taxon>Pseudomonadati</taxon>
        <taxon>Pseudomonadota</taxon>
        <taxon>Gammaproteobacteria</taxon>
        <taxon>Legionellales</taxon>
        <taxon>Legionellaceae</taxon>
        <taxon>Legionella</taxon>
    </lineage>
</organism>
<dbReference type="PANTHER" id="PTHR37422:SF13">
    <property type="entry name" value="LIPOPOLYSACCHARIDE BIOSYNTHESIS PROTEIN PA4999-RELATED"/>
    <property type="match status" value="1"/>
</dbReference>
<comment type="caution">
    <text evidence="7">The sequence shown here is derived from an EMBL/GenBank/DDBJ whole genome shotgun (WGS) entry which is preliminary data.</text>
</comment>
<feature type="transmembrane region" description="Helical" evidence="5">
    <location>
        <begin position="181"/>
        <end position="200"/>
    </location>
</feature>
<accession>A0A0W0SPV3</accession>
<dbReference type="STRING" id="1212489.Ldro_2602"/>
<evidence type="ECO:0000256" key="5">
    <source>
        <dbReference type="SAM" id="Phobius"/>
    </source>
</evidence>
<feature type="transmembrane region" description="Helical" evidence="5">
    <location>
        <begin position="282"/>
        <end position="300"/>
    </location>
</feature>
<dbReference type="AlphaFoldDB" id="A0A0W0SPV3"/>
<dbReference type="Proteomes" id="UP000054736">
    <property type="component" value="Unassembled WGS sequence"/>
</dbReference>
<keyword evidence="2 5" id="KW-0812">Transmembrane</keyword>
<dbReference type="GO" id="GO:0016020">
    <property type="term" value="C:membrane"/>
    <property type="evidence" value="ECO:0007669"/>
    <property type="project" value="UniProtKB-SubCell"/>
</dbReference>
<dbReference type="InterPro" id="IPR051533">
    <property type="entry name" value="WaaL-like"/>
</dbReference>
<feature type="domain" description="O-antigen ligase-related" evidence="6">
    <location>
        <begin position="188"/>
        <end position="336"/>
    </location>
</feature>
<comment type="subcellular location">
    <subcellularLocation>
        <location evidence="1">Membrane</location>
        <topology evidence="1">Multi-pass membrane protein</topology>
    </subcellularLocation>
</comment>
<evidence type="ECO:0000313" key="7">
    <source>
        <dbReference type="EMBL" id="KTC85430.1"/>
    </source>
</evidence>
<feature type="transmembrane region" description="Helical" evidence="5">
    <location>
        <begin position="157"/>
        <end position="174"/>
    </location>
</feature>
<evidence type="ECO:0000313" key="8">
    <source>
        <dbReference type="Proteomes" id="UP000054736"/>
    </source>
</evidence>
<dbReference type="RefSeq" id="WP_058496879.1">
    <property type="nucleotide sequence ID" value="NZ_CAAAIU010000008.1"/>
</dbReference>
<dbReference type="OrthoDB" id="9795248at2"/>
<feature type="transmembrane region" description="Helical" evidence="5">
    <location>
        <begin position="206"/>
        <end position="239"/>
    </location>
</feature>
<keyword evidence="3 5" id="KW-1133">Transmembrane helix</keyword>
<feature type="transmembrane region" description="Helical" evidence="5">
    <location>
        <begin position="67"/>
        <end position="86"/>
    </location>
</feature>
<dbReference type="InterPro" id="IPR007016">
    <property type="entry name" value="O-antigen_ligase-rel_domated"/>
</dbReference>
<dbReference type="Pfam" id="PF04932">
    <property type="entry name" value="Wzy_C"/>
    <property type="match status" value="1"/>
</dbReference>
<evidence type="ECO:0000256" key="3">
    <source>
        <dbReference type="ARBA" id="ARBA00022989"/>
    </source>
</evidence>
<dbReference type="EMBL" id="LNXY01000028">
    <property type="protein sequence ID" value="KTC85430.1"/>
    <property type="molecule type" value="Genomic_DNA"/>
</dbReference>
<gene>
    <name evidence="7" type="ORF">Ldro_2602</name>
</gene>
<proteinExistence type="predicted"/>
<dbReference type="PATRIC" id="fig|1212489.4.peg.2742"/>
<name>A0A0W0SPV3_9GAMM</name>
<keyword evidence="8" id="KW-1185">Reference proteome</keyword>
<feature type="transmembrane region" description="Helical" evidence="5">
    <location>
        <begin position="352"/>
        <end position="368"/>
    </location>
</feature>
<evidence type="ECO:0000256" key="4">
    <source>
        <dbReference type="ARBA" id="ARBA00023136"/>
    </source>
</evidence>
<keyword evidence="4 5" id="KW-0472">Membrane</keyword>
<dbReference type="PANTHER" id="PTHR37422">
    <property type="entry name" value="TEICHURONIC ACID BIOSYNTHESIS PROTEIN TUAE"/>
    <property type="match status" value="1"/>
</dbReference>
<evidence type="ECO:0000259" key="6">
    <source>
        <dbReference type="Pfam" id="PF04932"/>
    </source>
</evidence>